<keyword evidence="3" id="KW-1185">Reference proteome</keyword>
<dbReference type="GO" id="GO:0001228">
    <property type="term" value="F:DNA-binding transcription activator activity, RNA polymerase II-specific"/>
    <property type="evidence" value="ECO:0007669"/>
    <property type="project" value="TreeGrafter"/>
</dbReference>
<name>A0AAN9YHQ2_9PEZI</name>
<dbReference type="Gene3D" id="4.10.240.10">
    <property type="entry name" value="Zn(2)-C6 fungal-type DNA-binding domain"/>
    <property type="match status" value="1"/>
</dbReference>
<dbReference type="GO" id="GO:0008270">
    <property type="term" value="F:zinc ion binding"/>
    <property type="evidence" value="ECO:0007669"/>
    <property type="project" value="InterPro"/>
</dbReference>
<evidence type="ECO:0000256" key="1">
    <source>
        <dbReference type="ARBA" id="ARBA00023242"/>
    </source>
</evidence>
<dbReference type="SUPFAM" id="SSF57701">
    <property type="entry name" value="Zn2/Cys6 DNA-binding domain"/>
    <property type="match status" value="1"/>
</dbReference>
<dbReference type="EMBL" id="JAKJXP020000141">
    <property type="protein sequence ID" value="KAK7743075.1"/>
    <property type="molecule type" value="Genomic_DNA"/>
</dbReference>
<evidence type="ECO:0000313" key="2">
    <source>
        <dbReference type="EMBL" id="KAK7743075.1"/>
    </source>
</evidence>
<dbReference type="PANTHER" id="PTHR47784:SF4">
    <property type="entry name" value="ZN(II)2CYS6 TRANSCRIPTION FACTOR (EUROFUNG)"/>
    <property type="match status" value="1"/>
</dbReference>
<comment type="caution">
    <text evidence="2">The sequence shown here is derived from an EMBL/GenBank/DDBJ whole genome shotgun (WGS) entry which is preliminary data.</text>
</comment>
<gene>
    <name evidence="2" type="ORF">SLS62_010707</name>
</gene>
<evidence type="ECO:0000313" key="3">
    <source>
        <dbReference type="Proteomes" id="UP001320420"/>
    </source>
</evidence>
<dbReference type="CDD" id="cd00067">
    <property type="entry name" value="GAL4"/>
    <property type="match status" value="1"/>
</dbReference>
<sequence>MTKLCELAIIMERGTGAIYGTRSGSLRQLYALAEKTHDQLRAFAKQHNIGAAAFDQGGGGFRTAIQCLESMASEEPMLTARNSLKRILWAVEQSISKGKGFTGMNPPPFGLGAISKDDAERTANLEMHHGTPLAPKYKCDETRPICTNCTVAERVCDYGSRKSATPIESLSPQASSQNTPPARVTLQLDPTSVQDDVHTAATDQKADAGSDVNLNHMELMIHYSLDISAPELDDDAISFGTKLLLSKALDAPWLLYETLAISARHLAVVKPGNSAFYLTTSMQLQTRAIEMFNSARLHIDESNCVAALMFSSTLARHVLADTLASQDLDAGTFIQHYLRYVQIHRGLRAIASSAWPHIADSDLHVFLSRAEGLDTRPTRGRELEALRQLVLRSPRLDAGAREACLAAIRYLQLGLDGFADSGSDSDSRQGRYQLVFIWSLLTTPAFTELVREHRPEALVILGHYAVLLHYARSLWQIGTSGAFLFQSVCELLPDTEEWARHLCWPRTIIKGS</sequence>
<protein>
    <submittedName>
        <fullName evidence="2">Uncharacterized protein</fullName>
    </submittedName>
</protein>
<dbReference type="PANTHER" id="PTHR47784">
    <property type="entry name" value="STEROL UPTAKE CONTROL PROTEIN 2"/>
    <property type="match status" value="1"/>
</dbReference>
<proteinExistence type="predicted"/>
<dbReference type="InterPro" id="IPR036864">
    <property type="entry name" value="Zn2-C6_fun-type_DNA-bd_sf"/>
</dbReference>
<dbReference type="InterPro" id="IPR001138">
    <property type="entry name" value="Zn2Cys6_DnaBD"/>
</dbReference>
<dbReference type="AlphaFoldDB" id="A0AAN9YHQ2"/>
<reference evidence="2 3" key="1">
    <citation type="submission" date="2024-02" db="EMBL/GenBank/DDBJ databases">
        <title>De novo assembly and annotation of 12 fungi associated with fruit tree decline syndrome in Ontario, Canada.</title>
        <authorList>
            <person name="Sulman M."/>
            <person name="Ellouze W."/>
            <person name="Ilyukhin E."/>
        </authorList>
    </citation>
    <scope>NUCLEOTIDE SEQUENCE [LARGE SCALE GENOMIC DNA]</scope>
    <source>
        <strain evidence="2 3">M11/M66-122</strain>
    </source>
</reference>
<keyword evidence="1" id="KW-0539">Nucleus</keyword>
<dbReference type="Proteomes" id="UP001320420">
    <property type="component" value="Unassembled WGS sequence"/>
</dbReference>
<organism evidence="2 3">
    <name type="scientific">Diatrype stigma</name>
    <dbReference type="NCBI Taxonomy" id="117547"/>
    <lineage>
        <taxon>Eukaryota</taxon>
        <taxon>Fungi</taxon>
        <taxon>Dikarya</taxon>
        <taxon>Ascomycota</taxon>
        <taxon>Pezizomycotina</taxon>
        <taxon>Sordariomycetes</taxon>
        <taxon>Xylariomycetidae</taxon>
        <taxon>Xylariales</taxon>
        <taxon>Diatrypaceae</taxon>
        <taxon>Diatrype</taxon>
    </lineage>
</organism>
<dbReference type="InterPro" id="IPR053157">
    <property type="entry name" value="Sterol_Uptake_Regulator"/>
</dbReference>
<accession>A0AAN9YHQ2</accession>